<dbReference type="Proteomes" id="UP000257074">
    <property type="component" value="Unassembled WGS sequence"/>
</dbReference>
<protein>
    <submittedName>
        <fullName evidence="1">Aldose epimerase</fullName>
    </submittedName>
</protein>
<dbReference type="InterPro" id="IPR008183">
    <property type="entry name" value="Aldose_1/G6P_1-epimerase"/>
</dbReference>
<dbReference type="EMBL" id="NJNR01000032">
    <property type="protein sequence ID" value="RDX08052.1"/>
    <property type="molecule type" value="Genomic_DNA"/>
</dbReference>
<dbReference type="InterPro" id="IPR014718">
    <property type="entry name" value="GH-type_carb-bd"/>
</dbReference>
<name>A0A3D8TZ59_BIFLN</name>
<sequence>ERDADSAACHLQIKAASHVTVNEALIPTGTEPVTGIYDLNDGPTLEGRAFDDAWVDVERAADGATTTTFTRPDGIEVKIIGDETINAWQCYTATGAPFAEHPYGIAVEPMTAPANAFRTGDHLVTLAPNGDYTTVVRYEAVQK</sequence>
<gene>
    <name evidence="1" type="ORF">CE169_06670</name>
</gene>
<dbReference type="SUPFAM" id="SSF74650">
    <property type="entry name" value="Galactose mutarotase-like"/>
    <property type="match status" value="1"/>
</dbReference>
<dbReference type="Gene3D" id="2.70.98.10">
    <property type="match status" value="1"/>
</dbReference>
<comment type="caution">
    <text evidence="1">The sequence shown here is derived from an EMBL/GenBank/DDBJ whole genome shotgun (WGS) entry which is preliminary data.</text>
</comment>
<dbReference type="GO" id="GO:0016853">
    <property type="term" value="F:isomerase activity"/>
    <property type="evidence" value="ECO:0007669"/>
    <property type="project" value="InterPro"/>
</dbReference>
<dbReference type="GO" id="GO:0005975">
    <property type="term" value="P:carbohydrate metabolic process"/>
    <property type="evidence" value="ECO:0007669"/>
    <property type="project" value="InterPro"/>
</dbReference>
<evidence type="ECO:0000313" key="2">
    <source>
        <dbReference type="Proteomes" id="UP000257074"/>
    </source>
</evidence>
<proteinExistence type="predicted"/>
<evidence type="ECO:0000313" key="1">
    <source>
        <dbReference type="EMBL" id="RDX08052.1"/>
    </source>
</evidence>
<reference evidence="1 2" key="1">
    <citation type="journal article" date="2017" name="Anaerobe">
        <title>Quantification, isolation and characterization of Bifidobacterium from the vaginal microbiomes of reproductive aged women.</title>
        <authorList>
            <person name="Freitas A.C."/>
            <person name="Hill J.E."/>
        </authorList>
    </citation>
    <scope>NUCLEOTIDE SEQUENCE [LARGE SCALE GENOMIC DNA]</scope>
    <source>
        <strain evidence="1 2">N6D05</strain>
    </source>
</reference>
<dbReference type="AlphaFoldDB" id="A0A3D8TZ59"/>
<dbReference type="GO" id="GO:0030246">
    <property type="term" value="F:carbohydrate binding"/>
    <property type="evidence" value="ECO:0007669"/>
    <property type="project" value="InterPro"/>
</dbReference>
<organism evidence="1 2">
    <name type="scientific">Bifidobacterium longum</name>
    <dbReference type="NCBI Taxonomy" id="216816"/>
    <lineage>
        <taxon>Bacteria</taxon>
        <taxon>Bacillati</taxon>
        <taxon>Actinomycetota</taxon>
        <taxon>Actinomycetes</taxon>
        <taxon>Bifidobacteriales</taxon>
        <taxon>Bifidobacteriaceae</taxon>
        <taxon>Bifidobacterium</taxon>
    </lineage>
</organism>
<accession>A0A3D8TZ59</accession>
<dbReference type="InterPro" id="IPR011013">
    <property type="entry name" value="Gal_mutarotase_sf_dom"/>
</dbReference>
<feature type="non-terminal residue" evidence="1">
    <location>
        <position position="1"/>
    </location>
</feature>
<dbReference type="Pfam" id="PF01263">
    <property type="entry name" value="Aldose_epim"/>
    <property type="match status" value="1"/>
</dbReference>